<evidence type="ECO:0000313" key="2">
    <source>
        <dbReference type="EMBL" id="RYS77840.1"/>
    </source>
</evidence>
<protein>
    <submittedName>
        <fullName evidence="2">Uncharacterized protein</fullName>
    </submittedName>
</protein>
<organism evidence="2 3">
    <name type="scientific">[Ruminococcus] torques</name>
    <dbReference type="NCBI Taxonomy" id="33039"/>
    <lineage>
        <taxon>Bacteria</taxon>
        <taxon>Bacillati</taxon>
        <taxon>Bacillota</taxon>
        <taxon>Clostridia</taxon>
        <taxon>Lachnospirales</taxon>
        <taxon>Lachnospiraceae</taxon>
        <taxon>Mediterraneibacter</taxon>
    </lineage>
</organism>
<evidence type="ECO:0000256" key="1">
    <source>
        <dbReference type="SAM" id="MobiDB-lite"/>
    </source>
</evidence>
<proteinExistence type="predicted"/>
<accession>A0A4Q5C5T0</accession>
<comment type="caution">
    <text evidence="2">The sequence shown here is derived from an EMBL/GenBank/DDBJ whole genome shotgun (WGS) entry which is preliminary data.</text>
</comment>
<feature type="compositionally biased region" description="Gly residues" evidence="1">
    <location>
        <begin position="123"/>
        <end position="133"/>
    </location>
</feature>
<feature type="compositionally biased region" description="Polar residues" evidence="1">
    <location>
        <begin position="103"/>
        <end position="118"/>
    </location>
</feature>
<dbReference type="RefSeq" id="WP_129794992.1">
    <property type="nucleotide sequence ID" value="NZ_CATVPX010000085.1"/>
</dbReference>
<dbReference type="EMBL" id="RCYR01000029">
    <property type="protein sequence ID" value="RYS77840.1"/>
    <property type="molecule type" value="Genomic_DNA"/>
</dbReference>
<name>A0A4Q5C5T0_9FIRM</name>
<dbReference type="AlphaFoldDB" id="A0A4Q5C5T0"/>
<gene>
    <name evidence="2" type="ORF">EAI93_11770</name>
</gene>
<dbReference type="Proteomes" id="UP000292665">
    <property type="component" value="Unassembled WGS sequence"/>
</dbReference>
<evidence type="ECO:0000313" key="3">
    <source>
        <dbReference type="Proteomes" id="UP000292665"/>
    </source>
</evidence>
<reference evidence="2 3" key="1">
    <citation type="journal article" date="2019" name="Science, e1252229">
        <title>Invertible promoters mediate bacterial phase variation, antibiotic resistance, and host adaptation in the gut.</title>
        <authorList>
            <person name="Jiang X."/>
            <person name="Hall A.B."/>
            <person name="Arthur T.D."/>
            <person name="Plichta D.R."/>
            <person name="Covington C.T."/>
            <person name="Poyet M."/>
            <person name="Crothers J."/>
            <person name="Moses P.L."/>
            <person name="Tolonen A.C."/>
            <person name="Vlamakis H."/>
            <person name="Alm E.J."/>
            <person name="Xavier R.J."/>
        </authorList>
    </citation>
    <scope>NUCLEOTIDE SEQUENCE [LARGE SCALE GENOMIC DNA]</scope>
    <source>
        <strain evidence="3">aa_0143</strain>
    </source>
</reference>
<sequence length="246" mass="26968">MKKKMEQLKLWIQTHKKKVAACMVVILLALGALGIGLAGMQKENQKEVIAKTDQKKKIDKKQTKKTDLKEEKTSKDDSKKKETETKETAKEKTEVKTEEKQTASQPDASASTQKNDAPQTTGGSNGGNSGNGGTQNTAPAHTHNYNIPLYTQQWVVDQAAWTETVNEPVYEMVELSICNGCGMNITGDPWGHIDAQLDAGIYTCGGFHSEWVQKQTGTNTHTVNHPEQGHYESIVTGYQCSCGAVQ</sequence>
<feature type="region of interest" description="Disordered" evidence="1">
    <location>
        <begin position="47"/>
        <end position="140"/>
    </location>
</feature>
<feature type="compositionally biased region" description="Basic and acidic residues" evidence="1">
    <location>
        <begin position="47"/>
        <end position="101"/>
    </location>
</feature>